<dbReference type="Gene3D" id="3.50.50.60">
    <property type="entry name" value="FAD/NAD(P)-binding domain"/>
    <property type="match status" value="1"/>
</dbReference>
<evidence type="ECO:0000313" key="11">
    <source>
        <dbReference type="Proteomes" id="UP000038010"/>
    </source>
</evidence>
<evidence type="ECO:0000256" key="7">
    <source>
        <dbReference type="ARBA" id="ARBA00023180"/>
    </source>
</evidence>
<dbReference type="GO" id="GO:0016829">
    <property type="term" value="F:lyase activity"/>
    <property type="evidence" value="ECO:0007669"/>
    <property type="project" value="UniProtKB-KW"/>
</dbReference>
<keyword evidence="11" id="KW-1185">Reference proteome</keyword>
<evidence type="ECO:0000256" key="2">
    <source>
        <dbReference type="ARBA" id="ARBA00009967"/>
    </source>
</evidence>
<dbReference type="SUPFAM" id="SSF51905">
    <property type="entry name" value="FAD/NAD(P)-binding domain"/>
    <property type="match status" value="1"/>
</dbReference>
<dbReference type="RefSeq" id="XP_017997238.1">
    <property type="nucleotide sequence ID" value="XM_018141426.1"/>
</dbReference>
<evidence type="ECO:0000256" key="3">
    <source>
        <dbReference type="ARBA" id="ARBA00022630"/>
    </source>
</evidence>
<protein>
    <submittedName>
        <fullName evidence="10">Farnesylcysteine lyase</fullName>
    </submittedName>
</protein>
<sequence length="532" mass="58825">MKSLAALVLLCSSIALADSFQEPLANQRPRTHRVAVIGGGAAGASTAYHLHKFAGERSLDTTLQVTLFEKENRIGGRTTTVNALNDTRFPTELGGSIFVRINQILYNLTQEFGLSTDARVFGDEVTSDYDLGVWNGKEFVFKQSNSDSRWQGYWDIAKLLWKYGLAPVRTRNLARTVVDKFLRFYEKPHFPFASLGNVIENNELLEYISMSGKDLLAAYNADGAFANDIVQASTRVNYAQNLDQIHGVESMVCMSTEGGMSVDNGNWQIFHEAVRHSGAEAVMDTSITKVTRNASDSTASYILSTSDETDFGPFDAVVLAAPYQFANIEFDPPLKHVPESIDYVSLYVTLFTSPHFLSPAFFGLSPDSQAEVPSTVLTTLPEDADKDDDLHDFFSISHLSTLYASDAAVAENANLSIPQNLYKIFSHGPLTGDFISKLLNFDHTSTAGKSDPISELPSWDVSWQLEKVWHSYPYEIPRTEFERIKLEGDDRHDGSGIWYTSGIESFISTMETSALMGANVAGLIVQELGNPY</sequence>
<dbReference type="STRING" id="1664694.A0A0N1H6Z4"/>
<feature type="signal peptide" evidence="8">
    <location>
        <begin position="1"/>
        <end position="19"/>
    </location>
</feature>
<dbReference type="VEuPathDB" id="FungiDB:AB675_1528"/>
<dbReference type="PANTHER" id="PTHR15944:SF0">
    <property type="entry name" value="PRENYLCYSTEINE LYASE DOMAIN-CONTAINING PROTEIN"/>
    <property type="match status" value="1"/>
</dbReference>
<dbReference type="PIRSF" id="PIRSF036292">
    <property type="entry name" value="Prenylcysteine_oxidase"/>
    <property type="match status" value="1"/>
</dbReference>
<organism evidence="10 11">
    <name type="scientific">Cyphellophora attinorum</name>
    <dbReference type="NCBI Taxonomy" id="1664694"/>
    <lineage>
        <taxon>Eukaryota</taxon>
        <taxon>Fungi</taxon>
        <taxon>Dikarya</taxon>
        <taxon>Ascomycota</taxon>
        <taxon>Pezizomycotina</taxon>
        <taxon>Eurotiomycetes</taxon>
        <taxon>Chaetothyriomycetidae</taxon>
        <taxon>Chaetothyriales</taxon>
        <taxon>Cyphellophoraceae</taxon>
        <taxon>Cyphellophora</taxon>
    </lineage>
</organism>
<dbReference type="GO" id="GO:0030328">
    <property type="term" value="P:prenylcysteine catabolic process"/>
    <property type="evidence" value="ECO:0007669"/>
    <property type="project" value="InterPro"/>
</dbReference>
<dbReference type="Pfam" id="PF13450">
    <property type="entry name" value="NAD_binding_8"/>
    <property type="match status" value="1"/>
</dbReference>
<dbReference type="GO" id="GO:0001735">
    <property type="term" value="F:prenylcysteine oxidase activity"/>
    <property type="evidence" value="ECO:0007669"/>
    <property type="project" value="InterPro"/>
</dbReference>
<proteinExistence type="inferred from homology"/>
<evidence type="ECO:0000256" key="1">
    <source>
        <dbReference type="ARBA" id="ARBA00001974"/>
    </source>
</evidence>
<feature type="domain" description="Prenylcysteine lyase" evidence="9">
    <location>
        <begin position="149"/>
        <end position="528"/>
    </location>
</feature>
<feature type="chain" id="PRO_5005873047" evidence="8">
    <location>
        <begin position="20"/>
        <end position="532"/>
    </location>
</feature>
<evidence type="ECO:0000313" key="10">
    <source>
        <dbReference type="EMBL" id="KPI37275.1"/>
    </source>
</evidence>
<dbReference type="GeneID" id="28733306"/>
<dbReference type="InterPro" id="IPR017046">
    <property type="entry name" value="Prenylcysteine_Oxase1"/>
</dbReference>
<dbReference type="Proteomes" id="UP000038010">
    <property type="component" value="Unassembled WGS sequence"/>
</dbReference>
<keyword evidence="7" id="KW-0325">Glycoprotein</keyword>
<evidence type="ECO:0000259" key="9">
    <source>
        <dbReference type="Pfam" id="PF07156"/>
    </source>
</evidence>
<comment type="caution">
    <text evidence="10">The sequence shown here is derived from an EMBL/GenBank/DDBJ whole genome shotgun (WGS) entry which is preliminary data.</text>
</comment>
<keyword evidence="4 8" id="KW-0732">Signal</keyword>
<accession>A0A0N1H6Z4</accession>
<dbReference type="AlphaFoldDB" id="A0A0N1H6Z4"/>
<gene>
    <name evidence="10" type="ORF">AB675_1528</name>
</gene>
<keyword evidence="10" id="KW-0456">Lyase</keyword>
<dbReference type="EMBL" id="LFJN01000025">
    <property type="protein sequence ID" value="KPI37275.1"/>
    <property type="molecule type" value="Genomic_DNA"/>
</dbReference>
<keyword evidence="5" id="KW-0274">FAD</keyword>
<dbReference type="InterPro" id="IPR010795">
    <property type="entry name" value="Prenylcys_lyase"/>
</dbReference>
<dbReference type="Pfam" id="PF07156">
    <property type="entry name" value="Prenylcys_lyase"/>
    <property type="match status" value="1"/>
</dbReference>
<comment type="cofactor">
    <cofactor evidence="1">
        <name>FAD</name>
        <dbReference type="ChEBI" id="CHEBI:57692"/>
    </cofactor>
</comment>
<name>A0A0N1H6Z4_9EURO</name>
<keyword evidence="3" id="KW-0285">Flavoprotein</keyword>
<dbReference type="PANTHER" id="PTHR15944">
    <property type="entry name" value="FARNESYLCYSTEINE LYASE"/>
    <property type="match status" value="1"/>
</dbReference>
<dbReference type="InterPro" id="IPR036188">
    <property type="entry name" value="FAD/NAD-bd_sf"/>
</dbReference>
<dbReference type="GO" id="GO:0030327">
    <property type="term" value="P:prenylated protein catabolic process"/>
    <property type="evidence" value="ECO:0007669"/>
    <property type="project" value="TreeGrafter"/>
</dbReference>
<evidence type="ECO:0000256" key="4">
    <source>
        <dbReference type="ARBA" id="ARBA00022729"/>
    </source>
</evidence>
<evidence type="ECO:0000256" key="6">
    <source>
        <dbReference type="ARBA" id="ARBA00023002"/>
    </source>
</evidence>
<reference evidence="10 11" key="1">
    <citation type="submission" date="2015-06" db="EMBL/GenBank/DDBJ databases">
        <title>Draft genome of the ant-associated black yeast Phialophora attae CBS 131958.</title>
        <authorList>
            <person name="Moreno L.F."/>
            <person name="Stielow B.J."/>
            <person name="de Hoog S."/>
            <person name="Vicente V.A."/>
            <person name="Weiss V.A."/>
            <person name="de Vries M."/>
            <person name="Cruz L.M."/>
            <person name="Souza E.M."/>
        </authorList>
    </citation>
    <scope>NUCLEOTIDE SEQUENCE [LARGE SCALE GENOMIC DNA]</scope>
    <source>
        <strain evidence="10 11">CBS 131958</strain>
    </source>
</reference>
<evidence type="ECO:0000256" key="8">
    <source>
        <dbReference type="SAM" id="SignalP"/>
    </source>
</evidence>
<keyword evidence="6" id="KW-0560">Oxidoreductase</keyword>
<evidence type="ECO:0000256" key="5">
    <source>
        <dbReference type="ARBA" id="ARBA00022827"/>
    </source>
</evidence>
<dbReference type="OrthoDB" id="437369at2759"/>
<comment type="similarity">
    <text evidence="2">Belongs to the prenylcysteine oxidase family.</text>
</comment>